<keyword evidence="2" id="KW-0472">Membrane</keyword>
<organism evidence="3 4">
    <name type="scientific">Melipona bicolor</name>
    <dbReference type="NCBI Taxonomy" id="60889"/>
    <lineage>
        <taxon>Eukaryota</taxon>
        <taxon>Metazoa</taxon>
        <taxon>Ecdysozoa</taxon>
        <taxon>Arthropoda</taxon>
        <taxon>Hexapoda</taxon>
        <taxon>Insecta</taxon>
        <taxon>Pterygota</taxon>
        <taxon>Neoptera</taxon>
        <taxon>Endopterygota</taxon>
        <taxon>Hymenoptera</taxon>
        <taxon>Apocrita</taxon>
        <taxon>Aculeata</taxon>
        <taxon>Apoidea</taxon>
        <taxon>Anthophila</taxon>
        <taxon>Apidae</taxon>
        <taxon>Melipona</taxon>
    </lineage>
</organism>
<feature type="region of interest" description="Disordered" evidence="1">
    <location>
        <begin position="86"/>
        <end position="106"/>
    </location>
</feature>
<reference evidence="3" key="1">
    <citation type="submission" date="2021-10" db="EMBL/GenBank/DDBJ databases">
        <title>Melipona bicolor Genome sequencing and assembly.</title>
        <authorList>
            <person name="Araujo N.S."/>
            <person name="Arias M.C."/>
        </authorList>
    </citation>
    <scope>NUCLEOTIDE SEQUENCE</scope>
    <source>
        <strain evidence="3">USP_2M_L1-L4_2017</strain>
        <tissue evidence="3">Whole body</tissue>
    </source>
</reference>
<feature type="transmembrane region" description="Helical" evidence="2">
    <location>
        <begin position="38"/>
        <end position="59"/>
    </location>
</feature>
<evidence type="ECO:0000256" key="1">
    <source>
        <dbReference type="SAM" id="MobiDB-lite"/>
    </source>
</evidence>
<comment type="caution">
    <text evidence="3">The sequence shown here is derived from an EMBL/GenBank/DDBJ whole genome shotgun (WGS) entry which is preliminary data.</text>
</comment>
<gene>
    <name evidence="3" type="ORF">K0M31_009398</name>
</gene>
<keyword evidence="2" id="KW-1133">Transmembrane helix</keyword>
<evidence type="ECO:0000313" key="3">
    <source>
        <dbReference type="EMBL" id="KAK1122172.1"/>
    </source>
</evidence>
<dbReference type="EMBL" id="JAHYIQ010000023">
    <property type="protein sequence ID" value="KAK1122172.1"/>
    <property type="molecule type" value="Genomic_DNA"/>
</dbReference>
<protein>
    <submittedName>
        <fullName evidence="3">Uncharacterized protein</fullName>
    </submittedName>
</protein>
<accession>A0AA40FN52</accession>
<keyword evidence="4" id="KW-1185">Reference proteome</keyword>
<dbReference type="Proteomes" id="UP001177670">
    <property type="component" value="Unassembled WGS sequence"/>
</dbReference>
<name>A0AA40FN52_9HYME</name>
<dbReference type="AlphaFoldDB" id="A0AA40FN52"/>
<sequence length="106" mass="12554">MDHFPSFIRVSPEFDDDFASIFSSMDESSYFYLYRISYLWYNPLGLTITLIIGYLISLITNKILYKNAREPEPSLFTPLLASRIRRRRQDADKTTSSQLFVLENRR</sequence>
<keyword evidence="2" id="KW-0812">Transmembrane</keyword>
<evidence type="ECO:0000256" key="2">
    <source>
        <dbReference type="SAM" id="Phobius"/>
    </source>
</evidence>
<proteinExistence type="predicted"/>
<evidence type="ECO:0000313" key="4">
    <source>
        <dbReference type="Proteomes" id="UP001177670"/>
    </source>
</evidence>